<dbReference type="PROSITE" id="PS50267">
    <property type="entry name" value="NA_NEUROTRAN_SYMP_3"/>
    <property type="match status" value="1"/>
</dbReference>
<feature type="transmembrane region" description="Helical" evidence="17">
    <location>
        <begin position="267"/>
        <end position="289"/>
    </location>
</feature>
<keyword evidence="7 17" id="KW-1133">Transmembrane helix</keyword>
<feature type="transmembrane region" description="Helical" evidence="17">
    <location>
        <begin position="204"/>
        <end position="225"/>
    </location>
</feature>
<keyword evidence="15" id="KW-0479">Metal-binding</keyword>
<evidence type="ECO:0000313" key="18">
    <source>
        <dbReference type="EnsemblMetazoa" id="MESCA007575-PA"/>
    </source>
</evidence>
<dbReference type="PANTHER" id="PTHR11616">
    <property type="entry name" value="SODIUM/CHLORIDE DEPENDENT TRANSPORTER"/>
    <property type="match status" value="1"/>
</dbReference>
<protein>
    <recommendedName>
        <fullName evidence="14">Sodium-dependent nutrient amino acid transporter 1</fullName>
    </recommendedName>
</protein>
<dbReference type="InterPro" id="IPR037272">
    <property type="entry name" value="SNS_sf"/>
</dbReference>
<evidence type="ECO:0000256" key="5">
    <source>
        <dbReference type="ARBA" id="ARBA00022847"/>
    </source>
</evidence>
<keyword evidence="6" id="KW-0029">Amino-acid transport</keyword>
<keyword evidence="10 17" id="KW-0472">Membrane</keyword>
<evidence type="ECO:0000256" key="3">
    <source>
        <dbReference type="ARBA" id="ARBA00022448"/>
    </source>
</evidence>
<name>T1GV02_MEGSC</name>
<dbReference type="EMBL" id="CAQQ02110074">
    <property type="status" value="NOT_ANNOTATED_CDS"/>
    <property type="molecule type" value="Genomic_DNA"/>
</dbReference>
<reference evidence="19" key="1">
    <citation type="submission" date="2013-02" db="EMBL/GenBank/DDBJ databases">
        <authorList>
            <person name="Hughes D."/>
        </authorList>
    </citation>
    <scope>NUCLEOTIDE SEQUENCE</scope>
    <source>
        <strain>Durham</strain>
        <strain evidence="19">NC isolate 2 -- Noor lab</strain>
    </source>
</reference>
<organism evidence="18 19">
    <name type="scientific">Megaselia scalaris</name>
    <name type="common">Humpbacked fly</name>
    <name type="synonym">Phora scalaris</name>
    <dbReference type="NCBI Taxonomy" id="36166"/>
    <lineage>
        <taxon>Eukaryota</taxon>
        <taxon>Metazoa</taxon>
        <taxon>Ecdysozoa</taxon>
        <taxon>Arthropoda</taxon>
        <taxon>Hexapoda</taxon>
        <taxon>Insecta</taxon>
        <taxon>Pterygota</taxon>
        <taxon>Neoptera</taxon>
        <taxon>Endopterygota</taxon>
        <taxon>Diptera</taxon>
        <taxon>Brachycera</taxon>
        <taxon>Muscomorpha</taxon>
        <taxon>Platypezoidea</taxon>
        <taxon>Phoridae</taxon>
        <taxon>Megaseliini</taxon>
        <taxon>Megaselia</taxon>
    </lineage>
</organism>
<keyword evidence="16" id="KW-1015">Disulfide bond</keyword>
<dbReference type="HOGENOM" id="CLU_853338_0_0_1"/>
<keyword evidence="9" id="KW-0406">Ion transport</keyword>
<evidence type="ECO:0000256" key="1">
    <source>
        <dbReference type="ARBA" id="ARBA00004141"/>
    </source>
</evidence>
<keyword evidence="8 15" id="KW-0915">Sodium</keyword>
<evidence type="ECO:0000256" key="14">
    <source>
        <dbReference type="ARBA" id="ARBA00040215"/>
    </source>
</evidence>
<dbReference type="GO" id="GO:0005283">
    <property type="term" value="F:amino acid:sodium symporter activity"/>
    <property type="evidence" value="ECO:0007669"/>
    <property type="project" value="TreeGrafter"/>
</dbReference>
<dbReference type="STRING" id="36166.T1GV02"/>
<dbReference type="Pfam" id="PF00209">
    <property type="entry name" value="SNF"/>
    <property type="match status" value="2"/>
</dbReference>
<comment type="function">
    <text evidence="13">Unusual broad substrate spectrum amino acid:sodium cotransporter that promotes absorption of the D isomers of essential amino acids. Neutral amino acids are the preferred substrates, especially methionine and phenylalanine.</text>
</comment>
<evidence type="ECO:0000256" key="10">
    <source>
        <dbReference type="ARBA" id="ARBA00023136"/>
    </source>
</evidence>
<feature type="binding site" evidence="15">
    <location>
        <position position="178"/>
    </location>
    <ligand>
        <name>Na(+)</name>
        <dbReference type="ChEBI" id="CHEBI:29101"/>
        <label>1</label>
    </ligand>
</feature>
<dbReference type="SUPFAM" id="SSF161070">
    <property type="entry name" value="SNF-like"/>
    <property type="match status" value="1"/>
</dbReference>
<reference evidence="18" key="2">
    <citation type="submission" date="2015-06" db="UniProtKB">
        <authorList>
            <consortium name="EnsemblMetazoa"/>
        </authorList>
    </citation>
    <scope>IDENTIFICATION</scope>
</reference>
<dbReference type="GO" id="GO:0005886">
    <property type="term" value="C:plasma membrane"/>
    <property type="evidence" value="ECO:0007669"/>
    <property type="project" value="TreeGrafter"/>
</dbReference>
<keyword evidence="4 17" id="KW-0812">Transmembrane</keyword>
<feature type="transmembrane region" description="Helical" evidence="17">
    <location>
        <begin position="301"/>
        <end position="320"/>
    </location>
</feature>
<dbReference type="EMBL" id="CAQQ02110076">
    <property type="status" value="NOT_ANNOTATED_CDS"/>
    <property type="molecule type" value="Genomic_DNA"/>
</dbReference>
<dbReference type="Proteomes" id="UP000015102">
    <property type="component" value="Unassembled WGS sequence"/>
</dbReference>
<feature type="transmembrane region" description="Helical" evidence="17">
    <location>
        <begin position="51"/>
        <end position="72"/>
    </location>
</feature>
<dbReference type="InterPro" id="IPR000175">
    <property type="entry name" value="Na/ntran_symport"/>
</dbReference>
<keyword evidence="19" id="KW-1185">Reference proteome</keyword>
<accession>T1GV02</accession>
<comment type="similarity">
    <text evidence="2">Belongs to the sodium:neurotransmitter symporter (SNF) (TC 2.A.22) family.</text>
</comment>
<evidence type="ECO:0000256" key="7">
    <source>
        <dbReference type="ARBA" id="ARBA00022989"/>
    </source>
</evidence>
<keyword evidence="3" id="KW-0813">Transport</keyword>
<evidence type="ECO:0000256" key="8">
    <source>
        <dbReference type="ARBA" id="ARBA00023053"/>
    </source>
</evidence>
<feature type="binding site" evidence="15">
    <location>
        <position position="276"/>
    </location>
    <ligand>
        <name>Na(+)</name>
        <dbReference type="ChEBI" id="CHEBI:29101"/>
        <label>1</label>
    </ligand>
</feature>
<dbReference type="EMBL" id="CAQQ02110075">
    <property type="status" value="NOT_ANNOTATED_CDS"/>
    <property type="molecule type" value="Genomic_DNA"/>
</dbReference>
<evidence type="ECO:0000256" key="17">
    <source>
        <dbReference type="SAM" id="Phobius"/>
    </source>
</evidence>
<dbReference type="OMA" id="LEYEVWQ"/>
<evidence type="ECO:0000256" key="16">
    <source>
        <dbReference type="PIRSR" id="PIRSR600175-2"/>
    </source>
</evidence>
<evidence type="ECO:0000256" key="9">
    <source>
        <dbReference type="ARBA" id="ARBA00023065"/>
    </source>
</evidence>
<dbReference type="PANTHER" id="PTHR11616:SF321">
    <property type="entry name" value="SODIUM-DEPENDENT NUTRIENT AMINO ACID TRANSPORTER 1-RELATED"/>
    <property type="match status" value="1"/>
</dbReference>
<dbReference type="GO" id="GO:0046872">
    <property type="term" value="F:metal ion binding"/>
    <property type="evidence" value="ECO:0007669"/>
    <property type="project" value="UniProtKB-KW"/>
</dbReference>
<dbReference type="GO" id="GO:0015179">
    <property type="term" value="F:L-amino acid transmembrane transporter activity"/>
    <property type="evidence" value="ECO:0007669"/>
    <property type="project" value="TreeGrafter"/>
</dbReference>
<dbReference type="AlphaFoldDB" id="T1GV02"/>
<evidence type="ECO:0000256" key="15">
    <source>
        <dbReference type="PIRSR" id="PIRSR600175-1"/>
    </source>
</evidence>
<keyword evidence="5" id="KW-0769">Symport</keyword>
<dbReference type="EMBL" id="CAQQ02110077">
    <property type="status" value="NOT_ANNOTATED_CDS"/>
    <property type="molecule type" value="Genomic_DNA"/>
</dbReference>
<keyword evidence="12" id="KW-0739">Sodium transport</keyword>
<feature type="disulfide bond" evidence="16">
    <location>
        <begin position="85"/>
        <end position="93"/>
    </location>
</feature>
<evidence type="ECO:0000256" key="11">
    <source>
        <dbReference type="ARBA" id="ARBA00023180"/>
    </source>
</evidence>
<evidence type="ECO:0000256" key="4">
    <source>
        <dbReference type="ARBA" id="ARBA00022692"/>
    </source>
</evidence>
<evidence type="ECO:0000256" key="12">
    <source>
        <dbReference type="ARBA" id="ARBA00023201"/>
    </source>
</evidence>
<keyword evidence="11" id="KW-0325">Glycoprotein</keyword>
<dbReference type="EnsemblMetazoa" id="MESCA007575-RA">
    <property type="protein sequence ID" value="MESCA007575-PA"/>
    <property type="gene ID" value="MESCA007575"/>
</dbReference>
<evidence type="ECO:0000256" key="13">
    <source>
        <dbReference type="ARBA" id="ARBA00037785"/>
    </source>
</evidence>
<dbReference type="GO" id="GO:0089718">
    <property type="term" value="P:amino acid import across plasma membrane"/>
    <property type="evidence" value="ECO:0007669"/>
    <property type="project" value="TreeGrafter"/>
</dbReference>
<evidence type="ECO:0000256" key="6">
    <source>
        <dbReference type="ARBA" id="ARBA00022970"/>
    </source>
</evidence>
<evidence type="ECO:0000256" key="2">
    <source>
        <dbReference type="ARBA" id="ARBA00006459"/>
    </source>
</evidence>
<sequence>MSCISMSVGLGNVWRKPMYYLEMILGQFSSKSSIEVWCICPLLRGVGIGQMFGTISIITYYSSLLALTLYYFGVSFQSVLPWAYCKPEYGPNCLSSALSDLEIGQSNQSSELKSSSEYFFLFCTDCILNRLDSGVIYFRGGGYFGVSFQSVLPWAYCKPEYGPNCLIWKEAVVQCFFSLSVGQGPIIMFSSYNKFDHRIYRDAMIVTSLDTVTSLLAGITMFAILGNLAHNLNAPISKVVKSGTALAFISYPDAIAKFPAVPQVFSVLFFFMLFVLGVGTEVALVSGLVSALADRFTTVKYWVFALSVCISGFLCGLVYITPGGHF</sequence>
<proteinExistence type="inferred from homology"/>
<evidence type="ECO:0000313" key="19">
    <source>
        <dbReference type="Proteomes" id="UP000015102"/>
    </source>
</evidence>
<comment type="subcellular location">
    <subcellularLocation>
        <location evidence="1">Membrane</location>
        <topology evidence="1">Multi-pass membrane protein</topology>
    </subcellularLocation>
</comment>